<dbReference type="InterPro" id="IPR005702">
    <property type="entry name" value="Wzc-like_C"/>
</dbReference>
<dbReference type="GO" id="GO:0042802">
    <property type="term" value="F:identical protein binding"/>
    <property type="evidence" value="ECO:0007669"/>
    <property type="project" value="UniProtKB-ARBA"/>
</dbReference>
<dbReference type="GO" id="GO:0005886">
    <property type="term" value="C:plasma membrane"/>
    <property type="evidence" value="ECO:0007669"/>
    <property type="project" value="UniProtKB-ARBA"/>
</dbReference>
<evidence type="ECO:0000313" key="10">
    <source>
        <dbReference type="EMBL" id="RDX01363.1"/>
    </source>
</evidence>
<keyword evidence="11" id="KW-1185">Reference proteome</keyword>
<reference evidence="11" key="1">
    <citation type="submission" date="2015-04" db="EMBL/GenBank/DDBJ databases">
        <authorList>
            <person name="Schardt J."/>
            <person name="Mueller-Herbst S."/>
            <person name="Scherer S."/>
            <person name="Huptas C."/>
        </authorList>
    </citation>
    <scope>NUCLEOTIDE SEQUENCE [LARGE SCALE GENOMIC DNA]</scope>
    <source>
        <strain evidence="11">Kiel-L1</strain>
    </source>
</reference>
<evidence type="ECO:0000256" key="3">
    <source>
        <dbReference type="ARBA" id="ARBA00022679"/>
    </source>
</evidence>
<dbReference type="AlphaFoldDB" id="A0A3D8TRK5"/>
<evidence type="ECO:0000256" key="1">
    <source>
        <dbReference type="ARBA" id="ARBA00007316"/>
    </source>
</evidence>
<evidence type="ECO:0000259" key="9">
    <source>
        <dbReference type="Pfam" id="PF13614"/>
    </source>
</evidence>
<dbReference type="PANTHER" id="PTHR32309">
    <property type="entry name" value="TYROSINE-PROTEIN KINASE"/>
    <property type="match status" value="1"/>
</dbReference>
<comment type="catalytic activity">
    <reaction evidence="8">
        <text>L-tyrosyl-[protein] + ATP = O-phospho-L-tyrosyl-[protein] + ADP + H(+)</text>
        <dbReference type="Rhea" id="RHEA:10596"/>
        <dbReference type="Rhea" id="RHEA-COMP:10136"/>
        <dbReference type="Rhea" id="RHEA-COMP:20101"/>
        <dbReference type="ChEBI" id="CHEBI:15378"/>
        <dbReference type="ChEBI" id="CHEBI:30616"/>
        <dbReference type="ChEBI" id="CHEBI:46858"/>
        <dbReference type="ChEBI" id="CHEBI:61978"/>
        <dbReference type="ChEBI" id="CHEBI:456216"/>
        <dbReference type="EC" id="2.7.10.2"/>
    </reaction>
</comment>
<dbReference type="Pfam" id="PF13614">
    <property type="entry name" value="AAA_31"/>
    <property type="match status" value="1"/>
</dbReference>
<dbReference type="Proteomes" id="UP000257055">
    <property type="component" value="Unassembled WGS sequence"/>
</dbReference>
<protein>
    <recommendedName>
        <fullName evidence="2">non-specific protein-tyrosine kinase</fullName>
        <ecNumber evidence="2">2.7.10.2</ecNumber>
    </recommendedName>
</protein>
<keyword evidence="7" id="KW-0829">Tyrosine-protein kinase</keyword>
<gene>
    <name evidence="10" type="ORF">UR08_10635</name>
</gene>
<evidence type="ECO:0000256" key="8">
    <source>
        <dbReference type="ARBA" id="ARBA00051245"/>
    </source>
</evidence>
<accession>A0A3D8TRK5</accession>
<dbReference type="EC" id="2.7.10.2" evidence="2"/>
<keyword evidence="6" id="KW-0067">ATP-binding</keyword>
<comment type="similarity">
    <text evidence="1">Belongs to the CpsD/CapB family.</text>
</comment>
<evidence type="ECO:0000256" key="6">
    <source>
        <dbReference type="ARBA" id="ARBA00022840"/>
    </source>
</evidence>
<dbReference type="RefSeq" id="WP_115753622.1">
    <property type="nucleotide sequence ID" value="NZ_LARY01000002.1"/>
</dbReference>
<dbReference type="SUPFAM" id="SSF52540">
    <property type="entry name" value="P-loop containing nucleoside triphosphate hydrolases"/>
    <property type="match status" value="1"/>
</dbReference>
<dbReference type="InterPro" id="IPR027417">
    <property type="entry name" value="P-loop_NTPase"/>
</dbReference>
<feature type="domain" description="AAA" evidence="9">
    <location>
        <begin position="44"/>
        <end position="160"/>
    </location>
</feature>
<comment type="caution">
    <text evidence="10">The sequence shown here is derived from an EMBL/GenBank/DDBJ whole genome shotgun (WGS) entry which is preliminary data.</text>
</comment>
<organism evidence="10 11">
    <name type="scientific">Listeria kieliensis</name>
    <dbReference type="NCBI Taxonomy" id="1621700"/>
    <lineage>
        <taxon>Bacteria</taxon>
        <taxon>Bacillati</taxon>
        <taxon>Bacillota</taxon>
        <taxon>Bacilli</taxon>
        <taxon>Bacillales</taxon>
        <taxon>Listeriaceae</taxon>
        <taxon>Listeria</taxon>
    </lineage>
</organism>
<dbReference type="PANTHER" id="PTHR32309:SF13">
    <property type="entry name" value="FERRIC ENTEROBACTIN TRANSPORT PROTEIN FEPE"/>
    <property type="match status" value="1"/>
</dbReference>
<dbReference type="Gene3D" id="3.40.50.300">
    <property type="entry name" value="P-loop containing nucleotide triphosphate hydrolases"/>
    <property type="match status" value="1"/>
</dbReference>
<evidence type="ECO:0000256" key="4">
    <source>
        <dbReference type="ARBA" id="ARBA00022741"/>
    </source>
</evidence>
<dbReference type="InterPro" id="IPR025669">
    <property type="entry name" value="AAA_dom"/>
</dbReference>
<keyword evidence="3" id="KW-0808">Transferase</keyword>
<proteinExistence type="inferred from homology"/>
<evidence type="ECO:0000313" key="11">
    <source>
        <dbReference type="Proteomes" id="UP000257055"/>
    </source>
</evidence>
<dbReference type="GO" id="GO:0005524">
    <property type="term" value="F:ATP binding"/>
    <property type="evidence" value="ECO:0007669"/>
    <property type="project" value="UniProtKB-KW"/>
</dbReference>
<evidence type="ECO:0000256" key="5">
    <source>
        <dbReference type="ARBA" id="ARBA00022777"/>
    </source>
</evidence>
<keyword evidence="5" id="KW-0418">Kinase</keyword>
<dbReference type="FunFam" id="3.40.50.300:FF:000527">
    <property type="entry name" value="Tyrosine-protein kinase etk"/>
    <property type="match status" value="1"/>
</dbReference>
<dbReference type="EMBL" id="LARY01000002">
    <property type="protein sequence ID" value="RDX01363.1"/>
    <property type="molecule type" value="Genomic_DNA"/>
</dbReference>
<evidence type="ECO:0000256" key="7">
    <source>
        <dbReference type="ARBA" id="ARBA00023137"/>
    </source>
</evidence>
<dbReference type="GO" id="GO:0004715">
    <property type="term" value="F:non-membrane spanning protein tyrosine kinase activity"/>
    <property type="evidence" value="ECO:0007669"/>
    <property type="project" value="UniProtKB-EC"/>
</dbReference>
<evidence type="ECO:0000256" key="2">
    <source>
        <dbReference type="ARBA" id="ARBA00011903"/>
    </source>
</evidence>
<name>A0A3D8TRK5_9LIST</name>
<sequence>MKRNKNRDKVIAALSLEPLVNEQFKSIRTSISFASIDRHVQTLLITSSESGSGKSTISANLSIAYAQQGKKTLLIDCDLRKPTVHRAFYVNGFVGLSSVLMDQLDVIEACQKTKIENLSVLASGAVPPNPSDLLGSKKMKLILEHLKQEFDMIIIDTPPITLFSDSMLLAPRTDGVILVTRYGRSKKAEIKLALEKIALTQVPVTGTILNGVVKKRINSNYDNYHNVRKEEKDG</sequence>
<dbReference type="NCBIfam" id="TIGR01007">
    <property type="entry name" value="eps_fam"/>
    <property type="match status" value="1"/>
</dbReference>
<keyword evidence="4" id="KW-0547">Nucleotide-binding</keyword>
<dbReference type="CDD" id="cd05387">
    <property type="entry name" value="BY-kinase"/>
    <property type="match status" value="1"/>
</dbReference>
<dbReference type="InterPro" id="IPR050445">
    <property type="entry name" value="Bact_polysacc_biosynth/exp"/>
</dbReference>